<feature type="transmembrane region" description="Helical" evidence="1">
    <location>
        <begin position="21"/>
        <end position="44"/>
    </location>
</feature>
<keyword evidence="1" id="KW-1133">Transmembrane helix</keyword>
<accession>A0A1G7CN44</accession>
<keyword evidence="3" id="KW-1185">Reference proteome</keyword>
<reference evidence="3" key="1">
    <citation type="submission" date="2016-10" db="EMBL/GenBank/DDBJ databases">
        <authorList>
            <person name="Varghese N."/>
            <person name="Submissions S."/>
        </authorList>
    </citation>
    <scope>NUCLEOTIDE SEQUENCE [LARGE SCALE GENOMIC DNA]</scope>
    <source>
        <strain evidence="3">DSM 21424</strain>
    </source>
</reference>
<evidence type="ECO:0000256" key="1">
    <source>
        <dbReference type="SAM" id="Phobius"/>
    </source>
</evidence>
<dbReference type="AlphaFoldDB" id="A0A1G7CN44"/>
<keyword evidence="1" id="KW-0472">Membrane</keyword>
<evidence type="ECO:0000313" key="2">
    <source>
        <dbReference type="EMBL" id="SDE40824.1"/>
    </source>
</evidence>
<proteinExistence type="predicted"/>
<protein>
    <recommendedName>
        <fullName evidence="4">Flp pilus assembly protein TadG</fullName>
    </recommendedName>
</protein>
<dbReference type="Proteomes" id="UP000198922">
    <property type="component" value="Unassembled WGS sequence"/>
</dbReference>
<evidence type="ECO:0008006" key="4">
    <source>
        <dbReference type="Google" id="ProtNLM"/>
    </source>
</evidence>
<keyword evidence="1" id="KW-0812">Transmembrane</keyword>
<dbReference type="STRING" id="521013.SAMN04488567_1573"/>
<evidence type="ECO:0000313" key="3">
    <source>
        <dbReference type="Proteomes" id="UP000198922"/>
    </source>
</evidence>
<name>A0A1G7CN44_9RHOB</name>
<sequence>MSALARLTRRLRALRRDERGALVIEAMLMMPLLMWTFAASWVFFDAYREQSIHVRAAYTISDMLSRETGYITPAYLDSLQQMQTFLIATRQPVRLRVTVFSYDANNDRYEVRWSKTRGGGTALDTDALAGLRGELPVMPHREVGMLVENWVDYMPLFDGTGLEPFTFENRVVSRPRFAGQLCWNSDAAGGIATAIC</sequence>
<gene>
    <name evidence="2" type="ORF">SAMN04488567_1573</name>
</gene>
<dbReference type="EMBL" id="FNAT01000002">
    <property type="protein sequence ID" value="SDE40824.1"/>
    <property type="molecule type" value="Genomic_DNA"/>
</dbReference>
<organism evidence="2 3">
    <name type="scientific">Limimaricola pyoseonensis</name>
    <dbReference type="NCBI Taxonomy" id="521013"/>
    <lineage>
        <taxon>Bacteria</taxon>
        <taxon>Pseudomonadati</taxon>
        <taxon>Pseudomonadota</taxon>
        <taxon>Alphaproteobacteria</taxon>
        <taxon>Rhodobacterales</taxon>
        <taxon>Paracoccaceae</taxon>
        <taxon>Limimaricola</taxon>
    </lineage>
</organism>
<dbReference type="OrthoDB" id="7876207at2"/>
<dbReference type="RefSeq" id="WP_090110784.1">
    <property type="nucleotide sequence ID" value="NZ_FNAT01000002.1"/>
</dbReference>